<dbReference type="Gene3D" id="3.30.930.10">
    <property type="entry name" value="Bira Bifunctional Protein, Domain 2"/>
    <property type="match status" value="1"/>
</dbReference>
<dbReference type="Gene3D" id="3.30.54.20">
    <property type="match status" value="1"/>
</dbReference>
<dbReference type="Gene3D" id="2.40.30.130">
    <property type="match status" value="1"/>
</dbReference>
<dbReference type="InterPro" id="IPR018165">
    <property type="entry name" value="Ala-tRNA-synth_IIc_core"/>
</dbReference>
<dbReference type="Gene3D" id="3.10.310.40">
    <property type="match status" value="1"/>
</dbReference>
<dbReference type="InterPro" id="IPR018163">
    <property type="entry name" value="Thr/Ala-tRNA-synth_IIc_edit"/>
</dbReference>
<dbReference type="SUPFAM" id="SSF101353">
    <property type="entry name" value="Putative anticodon-binding domain of alanyl-tRNA synthetase (AlaRS)"/>
    <property type="match status" value="1"/>
</dbReference>
<dbReference type="SMART" id="SM00863">
    <property type="entry name" value="tRNA_SAD"/>
    <property type="match status" value="1"/>
</dbReference>
<protein>
    <recommendedName>
        <fullName evidence="11">Alanine--tRNA ligase</fullName>
        <ecNumber evidence="11">6.1.1.7</ecNumber>
    </recommendedName>
    <alternativeName>
        <fullName evidence="11">Alanyl-tRNA synthetase</fullName>
        <shortName evidence="11">AlaRS</shortName>
    </alternativeName>
</protein>
<gene>
    <name evidence="11" type="primary">alaS</name>
    <name evidence="14" type="ORF">SAMN06265379_11346</name>
</gene>
<feature type="coiled-coil region" evidence="12">
    <location>
        <begin position="723"/>
        <end position="757"/>
    </location>
</feature>
<evidence type="ECO:0000256" key="1">
    <source>
        <dbReference type="ARBA" id="ARBA00008226"/>
    </source>
</evidence>
<dbReference type="RefSeq" id="WP_142534668.1">
    <property type="nucleotide sequence ID" value="NZ_FXTB01000013.1"/>
</dbReference>
<comment type="similarity">
    <text evidence="1 11">Belongs to the class-II aminoacyl-tRNA synthetase family.</text>
</comment>
<keyword evidence="4 11" id="KW-0479">Metal-binding</keyword>
<evidence type="ECO:0000313" key="15">
    <source>
        <dbReference type="Proteomes" id="UP000319040"/>
    </source>
</evidence>
<dbReference type="InterPro" id="IPR002318">
    <property type="entry name" value="Ala-tRNA-lgiase_IIc"/>
</dbReference>
<dbReference type="Proteomes" id="UP000319040">
    <property type="component" value="Unassembled WGS sequence"/>
</dbReference>
<dbReference type="FunFam" id="3.30.930.10:FF:000011">
    <property type="entry name" value="Alanine--tRNA ligase, cytoplasmic"/>
    <property type="match status" value="1"/>
</dbReference>
<keyword evidence="12" id="KW-0175">Coiled coil</keyword>
<evidence type="ECO:0000256" key="3">
    <source>
        <dbReference type="ARBA" id="ARBA00022598"/>
    </source>
</evidence>
<evidence type="ECO:0000256" key="5">
    <source>
        <dbReference type="ARBA" id="ARBA00022741"/>
    </source>
</evidence>
<comment type="domain">
    <text evidence="11">Consists of three domains; the N-terminal catalytic domain, the editing domain and the C-terminal C-Ala domain. The editing domain removes incorrectly charged amino acids, while the C-Ala domain, along with tRNA(Ala), serves as a bridge to cooperatively bring together the editing and aminoacylation centers thus stimulating deacylation of misacylated tRNAs.</text>
</comment>
<dbReference type="PANTHER" id="PTHR11777:SF9">
    <property type="entry name" value="ALANINE--TRNA LIGASE, CYTOPLASMIC"/>
    <property type="match status" value="1"/>
</dbReference>
<dbReference type="InterPro" id="IPR023033">
    <property type="entry name" value="Ala_tRNA_ligase_euk/bac"/>
</dbReference>
<keyword evidence="3 11" id="KW-0436">Ligase</keyword>
<dbReference type="FunFam" id="3.10.310.40:FF:000001">
    <property type="entry name" value="Alanine--tRNA ligase"/>
    <property type="match status" value="1"/>
</dbReference>
<dbReference type="Pfam" id="PF01411">
    <property type="entry name" value="tRNA-synt_2c"/>
    <property type="match status" value="1"/>
</dbReference>
<evidence type="ECO:0000256" key="11">
    <source>
        <dbReference type="HAMAP-Rule" id="MF_00036"/>
    </source>
</evidence>
<dbReference type="GO" id="GO:0000049">
    <property type="term" value="F:tRNA binding"/>
    <property type="evidence" value="ECO:0007669"/>
    <property type="project" value="UniProtKB-KW"/>
</dbReference>
<dbReference type="OrthoDB" id="9803884at2"/>
<comment type="subcellular location">
    <subcellularLocation>
        <location evidence="11">Cytoplasm</location>
    </subcellularLocation>
</comment>
<evidence type="ECO:0000256" key="12">
    <source>
        <dbReference type="SAM" id="Coils"/>
    </source>
</evidence>
<evidence type="ECO:0000256" key="10">
    <source>
        <dbReference type="ARBA" id="ARBA00023146"/>
    </source>
</evidence>
<feature type="domain" description="Alanyl-transfer RNA synthetases family profile" evidence="13">
    <location>
        <begin position="1"/>
        <end position="708"/>
    </location>
</feature>
<dbReference type="PROSITE" id="PS50860">
    <property type="entry name" value="AA_TRNA_LIGASE_II_ALA"/>
    <property type="match status" value="1"/>
</dbReference>
<dbReference type="Pfam" id="PF07973">
    <property type="entry name" value="tRNA_SAD"/>
    <property type="match status" value="1"/>
</dbReference>
<dbReference type="GO" id="GO:0002161">
    <property type="term" value="F:aminoacyl-tRNA deacylase activity"/>
    <property type="evidence" value="ECO:0007669"/>
    <property type="project" value="TreeGrafter"/>
</dbReference>
<dbReference type="PRINTS" id="PR00980">
    <property type="entry name" value="TRNASYNTHALA"/>
</dbReference>
<keyword evidence="10 11" id="KW-0030">Aminoacyl-tRNA synthetase</keyword>
<feature type="binding site" evidence="11">
    <location>
        <position position="665"/>
    </location>
    <ligand>
        <name>Zn(2+)</name>
        <dbReference type="ChEBI" id="CHEBI:29105"/>
    </ligand>
</feature>
<dbReference type="EMBL" id="FXTB01000013">
    <property type="protein sequence ID" value="SMO90160.1"/>
    <property type="molecule type" value="Genomic_DNA"/>
</dbReference>
<keyword evidence="15" id="KW-1185">Reference proteome</keyword>
<keyword evidence="2 11" id="KW-0820">tRNA-binding</keyword>
<dbReference type="PANTHER" id="PTHR11777">
    <property type="entry name" value="ALANYL-TRNA SYNTHETASE"/>
    <property type="match status" value="1"/>
</dbReference>
<feature type="binding site" evidence="11">
    <location>
        <position position="563"/>
    </location>
    <ligand>
        <name>Zn(2+)</name>
        <dbReference type="ChEBI" id="CHEBI:29105"/>
    </ligand>
</feature>
<dbReference type="InterPro" id="IPR012947">
    <property type="entry name" value="tRNA_SAD"/>
</dbReference>
<dbReference type="InterPro" id="IPR009000">
    <property type="entry name" value="Transl_B-barrel_sf"/>
</dbReference>
<evidence type="ECO:0000259" key="13">
    <source>
        <dbReference type="PROSITE" id="PS50860"/>
    </source>
</evidence>
<dbReference type="Gene3D" id="3.30.980.10">
    <property type="entry name" value="Threonyl-trna Synthetase, Chain A, domain 2"/>
    <property type="match status" value="1"/>
</dbReference>
<organism evidence="14 15">
    <name type="scientific">Saccharicrinis carchari</name>
    <dbReference type="NCBI Taxonomy" id="1168039"/>
    <lineage>
        <taxon>Bacteria</taxon>
        <taxon>Pseudomonadati</taxon>
        <taxon>Bacteroidota</taxon>
        <taxon>Bacteroidia</taxon>
        <taxon>Marinilabiliales</taxon>
        <taxon>Marinilabiliaceae</taxon>
        <taxon>Saccharicrinis</taxon>
    </lineage>
</organism>
<keyword evidence="8 11" id="KW-0694">RNA-binding</keyword>
<evidence type="ECO:0000256" key="2">
    <source>
        <dbReference type="ARBA" id="ARBA00022555"/>
    </source>
</evidence>
<dbReference type="Pfam" id="PF02272">
    <property type="entry name" value="DHHA1"/>
    <property type="match status" value="1"/>
</dbReference>
<evidence type="ECO:0000256" key="4">
    <source>
        <dbReference type="ARBA" id="ARBA00022723"/>
    </source>
</evidence>
<reference evidence="14 15" key="1">
    <citation type="submission" date="2017-05" db="EMBL/GenBank/DDBJ databases">
        <authorList>
            <person name="Varghese N."/>
            <person name="Submissions S."/>
        </authorList>
    </citation>
    <scope>NUCLEOTIDE SEQUENCE [LARGE SCALE GENOMIC DNA]</scope>
    <source>
        <strain evidence="14 15">DSM 27040</strain>
    </source>
</reference>
<dbReference type="HAMAP" id="MF_00036_B">
    <property type="entry name" value="Ala_tRNA_synth_B"/>
    <property type="match status" value="1"/>
</dbReference>
<dbReference type="InterPro" id="IPR003156">
    <property type="entry name" value="DHHA1_dom"/>
</dbReference>
<evidence type="ECO:0000256" key="8">
    <source>
        <dbReference type="ARBA" id="ARBA00022884"/>
    </source>
</evidence>
<keyword evidence="6 11" id="KW-0862">Zinc</keyword>
<evidence type="ECO:0000313" key="14">
    <source>
        <dbReference type="EMBL" id="SMO90160.1"/>
    </source>
</evidence>
<keyword evidence="11" id="KW-0963">Cytoplasm</keyword>
<dbReference type="SUPFAM" id="SSF55186">
    <property type="entry name" value="ThrRS/AlaRS common domain"/>
    <property type="match status" value="1"/>
</dbReference>
<comment type="cofactor">
    <cofactor evidence="11">
        <name>Zn(2+)</name>
        <dbReference type="ChEBI" id="CHEBI:29105"/>
    </cofactor>
    <text evidence="11">Binds 1 zinc ion per subunit.</text>
</comment>
<dbReference type="NCBIfam" id="TIGR00344">
    <property type="entry name" value="alaS"/>
    <property type="match status" value="1"/>
</dbReference>
<dbReference type="InterPro" id="IPR045864">
    <property type="entry name" value="aa-tRNA-synth_II/BPL/LPL"/>
</dbReference>
<name>A0A521F3Q2_SACCC</name>
<evidence type="ECO:0000256" key="6">
    <source>
        <dbReference type="ARBA" id="ARBA00022833"/>
    </source>
</evidence>
<dbReference type="CDD" id="cd00673">
    <property type="entry name" value="AlaRS_core"/>
    <property type="match status" value="1"/>
</dbReference>
<dbReference type="FunFam" id="3.30.980.10:FF:000004">
    <property type="entry name" value="Alanine--tRNA ligase, cytoplasmic"/>
    <property type="match status" value="1"/>
</dbReference>
<dbReference type="GO" id="GO:0005524">
    <property type="term" value="F:ATP binding"/>
    <property type="evidence" value="ECO:0007669"/>
    <property type="project" value="UniProtKB-UniRule"/>
</dbReference>
<dbReference type="InterPro" id="IPR018164">
    <property type="entry name" value="Ala-tRNA-synth_IIc_N"/>
</dbReference>
<dbReference type="InterPro" id="IPR018162">
    <property type="entry name" value="Ala-tRNA-ligase_IIc_anticod-bd"/>
</dbReference>
<feature type="binding site" evidence="11">
    <location>
        <position position="567"/>
    </location>
    <ligand>
        <name>Zn(2+)</name>
        <dbReference type="ChEBI" id="CHEBI:29105"/>
    </ligand>
</feature>
<dbReference type="GO" id="GO:0008270">
    <property type="term" value="F:zinc ion binding"/>
    <property type="evidence" value="ECO:0007669"/>
    <property type="project" value="UniProtKB-UniRule"/>
</dbReference>
<comment type="catalytic activity">
    <reaction evidence="11">
        <text>tRNA(Ala) + L-alanine + ATP = L-alanyl-tRNA(Ala) + AMP + diphosphate</text>
        <dbReference type="Rhea" id="RHEA:12540"/>
        <dbReference type="Rhea" id="RHEA-COMP:9657"/>
        <dbReference type="Rhea" id="RHEA-COMP:9923"/>
        <dbReference type="ChEBI" id="CHEBI:30616"/>
        <dbReference type="ChEBI" id="CHEBI:33019"/>
        <dbReference type="ChEBI" id="CHEBI:57972"/>
        <dbReference type="ChEBI" id="CHEBI:78442"/>
        <dbReference type="ChEBI" id="CHEBI:78497"/>
        <dbReference type="ChEBI" id="CHEBI:456215"/>
        <dbReference type="EC" id="6.1.1.7"/>
    </reaction>
</comment>
<dbReference type="InterPro" id="IPR050058">
    <property type="entry name" value="Ala-tRNA_ligase"/>
</dbReference>
<feature type="coiled-coil region" evidence="12">
    <location>
        <begin position="421"/>
        <end position="448"/>
    </location>
</feature>
<keyword evidence="9 11" id="KW-0648">Protein biosynthesis</keyword>
<keyword evidence="7 11" id="KW-0067">ATP-binding</keyword>
<keyword evidence="5 11" id="KW-0547">Nucleotide-binding</keyword>
<dbReference type="AlphaFoldDB" id="A0A521F3Q2"/>
<evidence type="ECO:0000256" key="7">
    <source>
        <dbReference type="ARBA" id="ARBA00022840"/>
    </source>
</evidence>
<dbReference type="SUPFAM" id="SSF55681">
    <property type="entry name" value="Class II aaRS and biotin synthetases"/>
    <property type="match status" value="1"/>
</dbReference>
<dbReference type="GO" id="GO:0004813">
    <property type="term" value="F:alanine-tRNA ligase activity"/>
    <property type="evidence" value="ECO:0007669"/>
    <property type="project" value="UniProtKB-UniRule"/>
</dbReference>
<dbReference type="GO" id="GO:0006419">
    <property type="term" value="P:alanyl-tRNA aminoacylation"/>
    <property type="evidence" value="ECO:0007669"/>
    <property type="project" value="UniProtKB-UniRule"/>
</dbReference>
<dbReference type="SUPFAM" id="SSF50447">
    <property type="entry name" value="Translation proteins"/>
    <property type="match status" value="1"/>
</dbReference>
<dbReference type="GO" id="GO:0005737">
    <property type="term" value="C:cytoplasm"/>
    <property type="evidence" value="ECO:0007669"/>
    <property type="project" value="UniProtKB-SubCell"/>
</dbReference>
<dbReference type="EC" id="6.1.1.7" evidence="11"/>
<feature type="binding site" evidence="11">
    <location>
        <position position="669"/>
    </location>
    <ligand>
        <name>Zn(2+)</name>
        <dbReference type="ChEBI" id="CHEBI:29105"/>
    </ligand>
</feature>
<proteinExistence type="inferred from homology"/>
<sequence length="876" mass="98801">MNASDVRQSFWTFFESKQHQIVPSAPMVIKNDPTLMFTNAGMNQFKAIFLGNSKPTALRVANSQKCLRVSGKHNDLEEVGRDTYHHTMFEMLGNWSFGDYFKKEAIDWAWEYLTEVLKIDKDRLYASVFEGDKDMELPKDMEAFNLWNKYLPEERIINGNRKDNFWEMGDAGPCGPCSEIHIDLRPNEERSRKPGGDLVNADHPEVIEIWNLVFIQYNRKANGDLESLPAKHVDTGMGFERLCRVLQHKQSNYDTDLFAPIINAIANITGINYGKSEDGDIAMRVIADHIRTIAFSITDGQLPSNNKAGYVIRRILRRAVRYGYTFLGQRQPFMHKLLPALINTMGDAYPELINQQELIGKVIMEEEVSFLRTLATGISMLEKIMVQTKKGNYKVVDGKVAFELYDTYGFPLDLTELILKENNLVVNRKEFEAEMEAQKNRARNATAIETEDWITLVHDDVEEFIGYDYLESDVTITKYRKITAKNKTLYQLVFNITPFYAESGGQVGDTGYIDNGTEKVEIIDTKKENNLIVHITKKLPTNIKGEFKAFVNRDKRQSTANNHTATHLLHQALRQVLGSHVEQKGSLVHPDHLRFDFAHFQKMSREEIEEVEQYVNKRIRANYSIEEMRDIPVAKAHDMGALMLFGEKYGDLVRAIKFGDSIELCGGTHVKHTGEIGFFKILSEASISSGIRRIEAVTGQKAEALIQGQHRLLIALSEMFKSSGNLEKNIAALIKDNSQLSKELDTMKQNYINIEKRNLMDSAVEINGTSVITAKVNSILADKLKDLAFQLKNEMGNFVAVLGAVNNRKPQLSVITSDELAGSGKINAVELIRHCAKEIQGGGGGQPFFATAGGKNADGLDAAIEKAKAFVTEKLS</sequence>
<accession>A0A521F3Q2</accession>
<comment type="function">
    <text evidence="11">Catalyzes the attachment of alanine to tRNA(Ala) in a two-step reaction: alanine is first activated by ATP to form Ala-AMP and then transferred to the acceptor end of tRNA(Ala). Also edits incorrectly charged Ser-tRNA(Ala) and Gly-tRNA(Ala) via its editing domain.</text>
</comment>
<evidence type="ECO:0000256" key="9">
    <source>
        <dbReference type="ARBA" id="ARBA00022917"/>
    </source>
</evidence>